<dbReference type="RefSeq" id="WP_248010096.1">
    <property type="nucleotide sequence ID" value="NZ_JAJHVV010000011.1"/>
</dbReference>
<protein>
    <submittedName>
        <fullName evidence="2">RES family NAD+ phosphorylase</fullName>
    </submittedName>
</protein>
<dbReference type="SMART" id="SM00953">
    <property type="entry name" value="RES"/>
    <property type="match status" value="1"/>
</dbReference>
<evidence type="ECO:0000259" key="1">
    <source>
        <dbReference type="SMART" id="SM00953"/>
    </source>
</evidence>
<dbReference type="AlphaFoldDB" id="A0A9X1XKM5"/>
<keyword evidence="3" id="KW-1185">Reference proteome</keyword>
<feature type="domain" description="RES" evidence="1">
    <location>
        <begin position="15"/>
        <end position="143"/>
    </location>
</feature>
<dbReference type="EMBL" id="JAJHVV010000011">
    <property type="protein sequence ID" value="MCK6265017.1"/>
    <property type="molecule type" value="Genomic_DNA"/>
</dbReference>
<evidence type="ECO:0000313" key="2">
    <source>
        <dbReference type="EMBL" id="MCK6265017.1"/>
    </source>
</evidence>
<comment type="caution">
    <text evidence="2">The sequence shown here is derived from an EMBL/GenBank/DDBJ whole genome shotgun (WGS) entry which is preliminary data.</text>
</comment>
<accession>A0A9X1XKM5</accession>
<dbReference type="Proteomes" id="UP001139559">
    <property type="component" value="Unassembled WGS sequence"/>
</dbReference>
<sequence length="156" mass="17948">MELYRLTQKKFADSPFSPIGAKLFGGRWNSKGTEALYFAESESLCALEVFVHVNNDPNIITQYDLYRINIPDELIVKLDNEDLPPSWRDIPVSEPTQEIGDQFLTEVEPHFAALQVPSTISPRDHNYVVNPNHSALVAIFEQHEKLEFEFDPRIFK</sequence>
<gene>
    <name evidence="2" type="ORF">KP803_17195</name>
</gene>
<dbReference type="Pfam" id="PF08808">
    <property type="entry name" value="RES"/>
    <property type="match status" value="1"/>
</dbReference>
<organism evidence="2 3">
    <name type="scientific">Vibrio amylolyticus</name>
    <dbReference type="NCBI Taxonomy" id="2847292"/>
    <lineage>
        <taxon>Bacteria</taxon>
        <taxon>Pseudomonadati</taxon>
        <taxon>Pseudomonadota</taxon>
        <taxon>Gammaproteobacteria</taxon>
        <taxon>Vibrionales</taxon>
        <taxon>Vibrionaceae</taxon>
        <taxon>Vibrio</taxon>
    </lineage>
</organism>
<reference evidence="2" key="1">
    <citation type="submission" date="2021-11" db="EMBL/GenBank/DDBJ databases">
        <title>Vibrio ZSDE26 sp. nov. and Vibrio ZSDZ34 sp. nov., isolated from coastal seawater in Qingdao.</title>
        <authorList>
            <person name="Zhang P."/>
        </authorList>
    </citation>
    <scope>NUCLEOTIDE SEQUENCE</scope>
    <source>
        <strain evidence="2">ZSDE26</strain>
    </source>
</reference>
<name>A0A9X1XKM5_9VIBR</name>
<proteinExistence type="predicted"/>
<evidence type="ECO:0000313" key="3">
    <source>
        <dbReference type="Proteomes" id="UP001139559"/>
    </source>
</evidence>
<dbReference type="InterPro" id="IPR014914">
    <property type="entry name" value="RES_dom"/>
</dbReference>